<comment type="caution">
    <text evidence="6">The sequence shown here is derived from an EMBL/GenBank/DDBJ whole genome shotgun (WGS) entry which is preliminary data.</text>
</comment>
<evidence type="ECO:0000256" key="1">
    <source>
        <dbReference type="ARBA" id="ARBA00023015"/>
    </source>
</evidence>
<proteinExistence type="predicted"/>
<keyword evidence="1" id="KW-0805">Transcription regulation</keyword>
<sequence length="192" mass="21024">MATATRDRIVAAGRELFARHGFGQVGLDKIVQQARLTKTTFYNHFESKEQLIREVLDLHELSLRENLAVAVERSDADPRGKLLVLFDVLPQLVCGELPGCNLLVSAAADFPNELDPIRQAVIRNKQAMQQMVLGLCQRAGAPDSDSLACQLVQLLHGAVLEQMLSAEPHRGFADARRLAGLAVDAAFVPPSY</sequence>
<keyword evidence="7" id="KW-1185">Reference proteome</keyword>
<dbReference type="EMBL" id="SIHJ01000002">
    <property type="protein sequence ID" value="TWT33669.1"/>
    <property type="molecule type" value="Genomic_DNA"/>
</dbReference>
<keyword evidence="2 4" id="KW-0238">DNA-binding</keyword>
<name>A0A5C5V6Y8_9BACT</name>
<dbReference type="SUPFAM" id="SSF48498">
    <property type="entry name" value="Tetracyclin repressor-like, C-terminal domain"/>
    <property type="match status" value="1"/>
</dbReference>
<gene>
    <name evidence="6" type="primary">nemR_1</name>
    <name evidence="6" type="ORF">KOR34_35020</name>
</gene>
<dbReference type="PANTHER" id="PTHR47506">
    <property type="entry name" value="TRANSCRIPTIONAL REGULATORY PROTEIN"/>
    <property type="match status" value="1"/>
</dbReference>
<dbReference type="Gene3D" id="1.10.357.10">
    <property type="entry name" value="Tetracycline Repressor, domain 2"/>
    <property type="match status" value="1"/>
</dbReference>
<evidence type="ECO:0000256" key="3">
    <source>
        <dbReference type="ARBA" id="ARBA00023163"/>
    </source>
</evidence>
<feature type="DNA-binding region" description="H-T-H motif" evidence="4">
    <location>
        <begin position="26"/>
        <end position="45"/>
    </location>
</feature>
<dbReference type="InterPro" id="IPR009057">
    <property type="entry name" value="Homeodomain-like_sf"/>
</dbReference>
<evidence type="ECO:0000256" key="4">
    <source>
        <dbReference type="PROSITE-ProRule" id="PRU00335"/>
    </source>
</evidence>
<dbReference type="PROSITE" id="PS50977">
    <property type="entry name" value="HTH_TETR_2"/>
    <property type="match status" value="1"/>
</dbReference>
<keyword evidence="3" id="KW-0804">Transcription</keyword>
<reference evidence="6 7" key="1">
    <citation type="submission" date="2019-02" db="EMBL/GenBank/DDBJ databases">
        <title>Deep-cultivation of Planctomycetes and their phenomic and genomic characterization uncovers novel biology.</title>
        <authorList>
            <person name="Wiegand S."/>
            <person name="Jogler M."/>
            <person name="Boedeker C."/>
            <person name="Pinto D."/>
            <person name="Vollmers J."/>
            <person name="Rivas-Marin E."/>
            <person name="Kohn T."/>
            <person name="Peeters S.H."/>
            <person name="Heuer A."/>
            <person name="Rast P."/>
            <person name="Oberbeckmann S."/>
            <person name="Bunk B."/>
            <person name="Jeske O."/>
            <person name="Meyerdierks A."/>
            <person name="Storesund J.E."/>
            <person name="Kallscheuer N."/>
            <person name="Luecker S."/>
            <person name="Lage O.M."/>
            <person name="Pohl T."/>
            <person name="Merkel B.J."/>
            <person name="Hornburger P."/>
            <person name="Mueller R.-W."/>
            <person name="Bruemmer F."/>
            <person name="Labrenz M."/>
            <person name="Spormann A.M."/>
            <person name="Op Den Camp H."/>
            <person name="Overmann J."/>
            <person name="Amann R."/>
            <person name="Jetten M.S.M."/>
            <person name="Mascher T."/>
            <person name="Medema M.H."/>
            <person name="Devos D.P."/>
            <person name="Kaster A.-K."/>
            <person name="Ovreas L."/>
            <person name="Rohde M."/>
            <person name="Galperin M.Y."/>
            <person name="Jogler C."/>
        </authorList>
    </citation>
    <scope>NUCLEOTIDE SEQUENCE [LARGE SCALE GENOMIC DNA]</scope>
    <source>
        <strain evidence="6 7">KOR34</strain>
    </source>
</reference>
<dbReference type="Pfam" id="PF00440">
    <property type="entry name" value="TetR_N"/>
    <property type="match status" value="1"/>
</dbReference>
<dbReference type="GO" id="GO:0003677">
    <property type="term" value="F:DNA binding"/>
    <property type="evidence" value="ECO:0007669"/>
    <property type="project" value="UniProtKB-UniRule"/>
</dbReference>
<dbReference type="PRINTS" id="PR00455">
    <property type="entry name" value="HTHTETR"/>
</dbReference>
<dbReference type="SUPFAM" id="SSF46689">
    <property type="entry name" value="Homeodomain-like"/>
    <property type="match status" value="1"/>
</dbReference>
<accession>A0A5C5V6Y8</accession>
<organism evidence="6 7">
    <name type="scientific">Posidoniimonas corsicana</name>
    <dbReference type="NCBI Taxonomy" id="1938618"/>
    <lineage>
        <taxon>Bacteria</taxon>
        <taxon>Pseudomonadati</taxon>
        <taxon>Planctomycetota</taxon>
        <taxon>Planctomycetia</taxon>
        <taxon>Pirellulales</taxon>
        <taxon>Lacipirellulaceae</taxon>
        <taxon>Posidoniimonas</taxon>
    </lineage>
</organism>
<dbReference type="RefSeq" id="WP_146566485.1">
    <property type="nucleotide sequence ID" value="NZ_SIHJ01000002.1"/>
</dbReference>
<dbReference type="InterPro" id="IPR001647">
    <property type="entry name" value="HTH_TetR"/>
</dbReference>
<dbReference type="PANTHER" id="PTHR47506:SF1">
    <property type="entry name" value="HTH-TYPE TRANSCRIPTIONAL REGULATOR YJDC"/>
    <property type="match status" value="1"/>
</dbReference>
<evidence type="ECO:0000259" key="5">
    <source>
        <dbReference type="PROSITE" id="PS50977"/>
    </source>
</evidence>
<evidence type="ECO:0000256" key="2">
    <source>
        <dbReference type="ARBA" id="ARBA00023125"/>
    </source>
</evidence>
<evidence type="ECO:0000313" key="6">
    <source>
        <dbReference type="EMBL" id="TWT33669.1"/>
    </source>
</evidence>
<feature type="domain" description="HTH tetR-type" evidence="5">
    <location>
        <begin position="3"/>
        <end position="63"/>
    </location>
</feature>
<dbReference type="OrthoDB" id="116240at2"/>
<evidence type="ECO:0000313" key="7">
    <source>
        <dbReference type="Proteomes" id="UP000316714"/>
    </source>
</evidence>
<dbReference type="Proteomes" id="UP000316714">
    <property type="component" value="Unassembled WGS sequence"/>
</dbReference>
<protein>
    <submittedName>
        <fullName evidence="6">HTH-type transcriptional repressor NemR</fullName>
    </submittedName>
</protein>
<dbReference type="InterPro" id="IPR036271">
    <property type="entry name" value="Tet_transcr_reg_TetR-rel_C_sf"/>
</dbReference>
<dbReference type="AlphaFoldDB" id="A0A5C5V6Y8"/>